<feature type="region of interest" description="Disordered" evidence="6">
    <location>
        <begin position="1191"/>
        <end position="1219"/>
    </location>
</feature>
<dbReference type="STRING" id="448385.sce7317"/>
<evidence type="ECO:0000313" key="7">
    <source>
        <dbReference type="EMBL" id="CAN97486.1"/>
    </source>
</evidence>
<dbReference type="InterPro" id="IPR013517">
    <property type="entry name" value="FG-GAP"/>
</dbReference>
<keyword evidence="3" id="KW-0732">Signal</keyword>
<keyword evidence="4" id="KW-1133">Transmembrane helix</keyword>
<feature type="compositionally biased region" description="Low complexity" evidence="6">
    <location>
        <begin position="1191"/>
        <end position="1201"/>
    </location>
</feature>
<sequence length="1219" mass="125465">MWYNVRIVKMRGLVAAWRRGGEVRHILARCDARADGVHFGRASGSEKRARAVRMERSSFMARGAVASAVCSALLLDGASAFADWPSARHDAQRTGATSSTSNIVKPAPYWRAYLGGVLATGRVLAGDTNQDGDIDLLFVSGGRVVLSDPLGFVRWSTPSLGLQTLHSVDDLDGDGRLEIVALSGAGAAVIDGSSGAILWREDASELGTLGAARLADFNGDGHLDLFLDECGCCTVRTDSPGVIYSFARGFGAVERLPPPPRRVHCNATIDTVGDWNGDGADDLLVSSYDQLFLVSGSGDVFAESASIGVHLGAAVCEAVTMGDRASPGQHALCFQNRVRGNQGAREVTLLAYRPDESPSLAVVWRKTLSPNDGGDARAPTRLAWDLDGDGALEVLASGKVGETWTSFVLDAATGAVLATIPDAIAQGAVQGDAGSEQWIVTSREERVSAYRFSRAAGGSLERLWSLDGERVRTRVDWARSRSTNLAFSLVTPDLTGDGRGELVLESTSEPVALTAVDMQGGGTTVAAVYSVEPGSGIAALELPVASAPSWPRLVVSRADGFLTLLDASFEPLNLVREGRDVLPGMRVGGFYTGPGAFVNFGRAPLAARFSPEDAAASVVVVDSRGDLVRVASDGASNVAPAKAAWRVRDAFGASIAPAEGSSPATLACFRRLHPLTDPVKYAVATLDANGRQTSETPLEKPPAWDVLHGDLDGDGARELVAVTVDPSLRTEVVAIDGGGGERWKHRIDASAGTQAVAIADWNGDGAEDVAVAINRAKVLSGRNGSPLGENPETLLYFMPILADVSGDHRLEMTLQGGYAPARALPHDLSAALWRGVEDIRPYPHGAIASCDGKTVLVEGSFMNPARLTFSVLDAASGGQSSFIVLAGDGAFDAEGAAAQAGAPMGQLGDVAISRNLTGRASAGPTALVGSTNGFLYAVDACSARLVWSYAFGSPVGSPSLADTDGDGHDDILVSVADGYLYNMRHEILPAPEFVWDVDPGSGEQGEDIDEIETRDTLHMRWSKVEGATSYQVTVVGGQGDYLSSPAWQDVGDVVEASVGGLPLLDGAKYYVGVRAVSAAGLSPDRGSDGVIVRMPQGEGGGGGGAGGAGGGGAGGAGGGAGGAGGGAGGGGDGGAGGIGSAGYGGAGAAGWDDTLLYGRGCVCTEAPGQRPASWAAGLGAIALALVALGRARGTASAPPSRRAIRAPRGRWPRDARPAR</sequence>
<evidence type="ECO:0000256" key="5">
    <source>
        <dbReference type="ARBA" id="ARBA00023136"/>
    </source>
</evidence>
<comment type="subcellular location">
    <subcellularLocation>
        <location evidence="1">Membrane</location>
        <topology evidence="1">Single-pass membrane protein</topology>
    </subcellularLocation>
</comment>
<keyword evidence="8" id="KW-1185">Reference proteome</keyword>
<accession>A9EXV2</accession>
<evidence type="ECO:0000256" key="3">
    <source>
        <dbReference type="ARBA" id="ARBA00022729"/>
    </source>
</evidence>
<dbReference type="AlphaFoldDB" id="A9EXV2"/>
<dbReference type="Gene3D" id="2.130.10.130">
    <property type="entry name" value="Integrin alpha, N-terminal"/>
    <property type="match status" value="1"/>
</dbReference>
<dbReference type="EMBL" id="AM746676">
    <property type="protein sequence ID" value="CAN97486.1"/>
    <property type="molecule type" value="Genomic_DNA"/>
</dbReference>
<dbReference type="PANTHER" id="PTHR21419">
    <property type="match status" value="1"/>
</dbReference>
<dbReference type="SUPFAM" id="SSF69318">
    <property type="entry name" value="Integrin alpha N-terminal domain"/>
    <property type="match status" value="2"/>
</dbReference>
<dbReference type="KEGG" id="scl:sce7317"/>
<dbReference type="GO" id="GO:0016020">
    <property type="term" value="C:membrane"/>
    <property type="evidence" value="ECO:0007669"/>
    <property type="project" value="UniProtKB-SubCell"/>
</dbReference>
<dbReference type="eggNOG" id="ENOG50319H3">
    <property type="taxonomic scope" value="Bacteria"/>
</dbReference>
<protein>
    <recommendedName>
        <fullName evidence="9">Fibronectin type-III domain-containing protein</fullName>
    </recommendedName>
</protein>
<evidence type="ECO:0000256" key="6">
    <source>
        <dbReference type="SAM" id="MobiDB-lite"/>
    </source>
</evidence>
<gene>
    <name evidence="7" type="ordered locus">sce7317</name>
</gene>
<dbReference type="OrthoDB" id="5477289at2"/>
<evidence type="ECO:0000256" key="2">
    <source>
        <dbReference type="ARBA" id="ARBA00022692"/>
    </source>
</evidence>
<name>A9EXV2_SORC5</name>
<proteinExistence type="predicted"/>
<dbReference type="PANTHER" id="PTHR21419:SF30">
    <property type="entry name" value="IG-LIKE DOMAIN-CONTAINING PROTEIN"/>
    <property type="match status" value="1"/>
</dbReference>
<dbReference type="InterPro" id="IPR045232">
    <property type="entry name" value="FAM234"/>
</dbReference>
<dbReference type="Gene3D" id="2.40.10.480">
    <property type="match status" value="1"/>
</dbReference>
<reference evidence="7 8" key="1">
    <citation type="journal article" date="2007" name="Nat. Biotechnol.">
        <title>Complete genome sequence of the myxobacterium Sorangium cellulosum.</title>
        <authorList>
            <person name="Schneiker S."/>
            <person name="Perlova O."/>
            <person name="Kaiser O."/>
            <person name="Gerth K."/>
            <person name="Alici A."/>
            <person name="Altmeyer M.O."/>
            <person name="Bartels D."/>
            <person name="Bekel T."/>
            <person name="Beyer S."/>
            <person name="Bode E."/>
            <person name="Bode H.B."/>
            <person name="Bolten C.J."/>
            <person name="Choudhuri J.V."/>
            <person name="Doss S."/>
            <person name="Elnakady Y.A."/>
            <person name="Frank B."/>
            <person name="Gaigalat L."/>
            <person name="Goesmann A."/>
            <person name="Groeger C."/>
            <person name="Gross F."/>
            <person name="Jelsbak L."/>
            <person name="Jelsbak L."/>
            <person name="Kalinowski J."/>
            <person name="Kegler C."/>
            <person name="Knauber T."/>
            <person name="Konietzny S."/>
            <person name="Kopp M."/>
            <person name="Krause L."/>
            <person name="Krug D."/>
            <person name="Linke B."/>
            <person name="Mahmud T."/>
            <person name="Martinez-Arias R."/>
            <person name="McHardy A.C."/>
            <person name="Merai M."/>
            <person name="Meyer F."/>
            <person name="Mormann S."/>
            <person name="Munoz-Dorado J."/>
            <person name="Perez J."/>
            <person name="Pradella S."/>
            <person name="Rachid S."/>
            <person name="Raddatz G."/>
            <person name="Rosenau F."/>
            <person name="Rueckert C."/>
            <person name="Sasse F."/>
            <person name="Scharfe M."/>
            <person name="Schuster S.C."/>
            <person name="Suen G."/>
            <person name="Treuner-Lange A."/>
            <person name="Velicer G.J."/>
            <person name="Vorholter F.-J."/>
            <person name="Weissman K.J."/>
            <person name="Welch R.D."/>
            <person name="Wenzel S.C."/>
            <person name="Whitworth D.E."/>
            <person name="Wilhelm S."/>
            <person name="Wittmann C."/>
            <person name="Bloecker H."/>
            <person name="Puehler A."/>
            <person name="Mueller R."/>
        </authorList>
    </citation>
    <scope>NUCLEOTIDE SEQUENCE [LARGE SCALE GENOMIC DNA]</scope>
    <source>
        <strain evidence="8">So ce56</strain>
    </source>
</reference>
<dbReference type="Pfam" id="PF13517">
    <property type="entry name" value="FG-GAP_3"/>
    <property type="match status" value="2"/>
</dbReference>
<evidence type="ECO:0000313" key="8">
    <source>
        <dbReference type="Proteomes" id="UP000002139"/>
    </source>
</evidence>
<organism evidence="7 8">
    <name type="scientific">Sorangium cellulosum (strain So ce56)</name>
    <name type="common">Polyangium cellulosum (strain So ce56)</name>
    <dbReference type="NCBI Taxonomy" id="448385"/>
    <lineage>
        <taxon>Bacteria</taxon>
        <taxon>Pseudomonadati</taxon>
        <taxon>Myxococcota</taxon>
        <taxon>Polyangia</taxon>
        <taxon>Polyangiales</taxon>
        <taxon>Polyangiaceae</taxon>
        <taxon>Sorangium</taxon>
    </lineage>
</organism>
<evidence type="ECO:0000256" key="4">
    <source>
        <dbReference type="ARBA" id="ARBA00022989"/>
    </source>
</evidence>
<keyword evidence="2" id="KW-0812">Transmembrane</keyword>
<evidence type="ECO:0008006" key="9">
    <source>
        <dbReference type="Google" id="ProtNLM"/>
    </source>
</evidence>
<keyword evidence="5" id="KW-0472">Membrane</keyword>
<dbReference type="InterPro" id="IPR028994">
    <property type="entry name" value="Integrin_alpha_N"/>
</dbReference>
<evidence type="ECO:0000256" key="1">
    <source>
        <dbReference type="ARBA" id="ARBA00004167"/>
    </source>
</evidence>
<dbReference type="Proteomes" id="UP000002139">
    <property type="component" value="Chromosome"/>
</dbReference>
<dbReference type="HOGENOM" id="CLU_268830_0_0_7"/>